<dbReference type="InterPro" id="IPR000175">
    <property type="entry name" value="Na/ntran_symport"/>
</dbReference>
<evidence type="ECO:0000313" key="8">
    <source>
        <dbReference type="Proteomes" id="UP000479132"/>
    </source>
</evidence>
<dbReference type="PANTHER" id="PTHR42948">
    <property type="entry name" value="TRANSPORTER"/>
    <property type="match status" value="1"/>
</dbReference>
<evidence type="ECO:0000313" key="7">
    <source>
        <dbReference type="EMBL" id="NGP87910.1"/>
    </source>
</evidence>
<dbReference type="Proteomes" id="UP000479132">
    <property type="component" value="Unassembled WGS sequence"/>
</dbReference>
<keyword evidence="8" id="KW-1185">Reference proteome</keyword>
<feature type="transmembrane region" description="Helical" evidence="6">
    <location>
        <begin position="428"/>
        <end position="453"/>
    </location>
</feature>
<feature type="transmembrane region" description="Helical" evidence="6">
    <location>
        <begin position="177"/>
        <end position="195"/>
    </location>
</feature>
<dbReference type="CDD" id="cd10336">
    <property type="entry name" value="SLC6sbd_Tyt1-Like"/>
    <property type="match status" value="1"/>
</dbReference>
<dbReference type="Pfam" id="PF00209">
    <property type="entry name" value="SNF"/>
    <property type="match status" value="2"/>
</dbReference>
<feature type="transmembrane region" description="Helical" evidence="6">
    <location>
        <begin position="92"/>
        <end position="122"/>
    </location>
</feature>
<feature type="transmembrane region" description="Helical" evidence="6">
    <location>
        <begin position="264"/>
        <end position="285"/>
    </location>
</feature>
<organism evidence="7 8">
    <name type="scientific">Fodinibius halophilus</name>
    <dbReference type="NCBI Taxonomy" id="1736908"/>
    <lineage>
        <taxon>Bacteria</taxon>
        <taxon>Pseudomonadati</taxon>
        <taxon>Balneolota</taxon>
        <taxon>Balneolia</taxon>
        <taxon>Balneolales</taxon>
        <taxon>Balneolaceae</taxon>
        <taxon>Fodinibius</taxon>
    </lineage>
</organism>
<evidence type="ECO:0000256" key="6">
    <source>
        <dbReference type="SAM" id="Phobius"/>
    </source>
</evidence>
<keyword evidence="3 6" id="KW-0812">Transmembrane</keyword>
<evidence type="ECO:0000256" key="1">
    <source>
        <dbReference type="ARBA" id="ARBA00004141"/>
    </source>
</evidence>
<proteinExistence type="predicted"/>
<dbReference type="InterPro" id="IPR047218">
    <property type="entry name" value="YocR/YhdH-like"/>
</dbReference>
<protein>
    <submittedName>
        <fullName evidence="7">Sodium-dependent transporter</fullName>
    </submittedName>
</protein>
<gene>
    <name evidence="7" type="ORF">G3569_06065</name>
</gene>
<evidence type="ECO:0000256" key="5">
    <source>
        <dbReference type="ARBA" id="ARBA00023136"/>
    </source>
</evidence>
<dbReference type="AlphaFoldDB" id="A0A6M1TGY6"/>
<dbReference type="EMBL" id="JAALLS010000006">
    <property type="protein sequence ID" value="NGP87910.1"/>
    <property type="molecule type" value="Genomic_DNA"/>
</dbReference>
<reference evidence="7 8" key="1">
    <citation type="submission" date="2020-02" db="EMBL/GenBank/DDBJ databases">
        <title>Aliifodinibius halophilus 2W32, complete genome.</title>
        <authorList>
            <person name="Li Y."/>
            <person name="Wu S."/>
        </authorList>
    </citation>
    <scope>NUCLEOTIDE SEQUENCE [LARGE SCALE GENOMIC DNA]</scope>
    <source>
        <strain evidence="7 8">2W32</strain>
    </source>
</reference>
<dbReference type="InterPro" id="IPR037272">
    <property type="entry name" value="SNS_sf"/>
</dbReference>
<sequence>MGSKNKGTELFSSKLGLILSVLGIAVGTGNIWRFPRIAAQNGGQEGAGAFLVAWICCLFLFSIPLIIAEYGIGRHGRKGVVGSFIKLVGKKYAWMGSFIGFVATAIMFYYSVVAGWCLYYLIESITSSLPANIQQAEAVWYGFQGSAWPSVFHAVMMGLGGFIVVKGISSIERINKVLIPSLLLVVVISLIRAVTLEGSGQGLEYLFTPDWSMLSEPSLWLEALTQNAWDTGAAWGLILTYGAYMRAKDDVTISAFQTGIGNNIVSLLAAMTIFATVFGTLGSTMGNGEILDIMKTSGPASTGLTFMWMPQLFNEMAGGTVFAILFFLGLTFAAFSSLLSMIELASRVLVDMGFPRKNATIAICVTGFFLGMPSAISTDILANQDFVWAVGLMVSGAFMSFAIIKFNPDEFRRQIVNNEESKVQLGKWWTVIIKYVVPVEVISLLVWWIYLSITSYAPESWYNPLSAFSVATIAVQWGIAMGVFYLYNGKIAEKTIAADKN</sequence>
<evidence type="ECO:0000256" key="2">
    <source>
        <dbReference type="ARBA" id="ARBA00022448"/>
    </source>
</evidence>
<comment type="caution">
    <text evidence="7">The sequence shown here is derived from an EMBL/GenBank/DDBJ whole genome shotgun (WGS) entry which is preliminary data.</text>
</comment>
<evidence type="ECO:0000256" key="4">
    <source>
        <dbReference type="ARBA" id="ARBA00022989"/>
    </source>
</evidence>
<keyword evidence="2" id="KW-0813">Transport</keyword>
<feature type="transmembrane region" description="Helical" evidence="6">
    <location>
        <begin position="227"/>
        <end position="244"/>
    </location>
</feature>
<keyword evidence="5 6" id="KW-0472">Membrane</keyword>
<feature type="transmembrane region" description="Helical" evidence="6">
    <location>
        <begin position="147"/>
        <end position="165"/>
    </location>
</feature>
<feature type="transmembrane region" description="Helical" evidence="6">
    <location>
        <begin position="465"/>
        <end position="487"/>
    </location>
</feature>
<dbReference type="PRINTS" id="PR00176">
    <property type="entry name" value="NANEUSMPORT"/>
</dbReference>
<feature type="transmembrane region" description="Helical" evidence="6">
    <location>
        <begin position="386"/>
        <end position="407"/>
    </location>
</feature>
<keyword evidence="4 6" id="KW-1133">Transmembrane helix</keyword>
<feature type="transmembrane region" description="Helical" evidence="6">
    <location>
        <begin position="316"/>
        <end position="339"/>
    </location>
</feature>
<feature type="transmembrane region" description="Helical" evidence="6">
    <location>
        <begin position="12"/>
        <end position="32"/>
    </location>
</feature>
<name>A0A6M1TGY6_9BACT</name>
<feature type="transmembrane region" description="Helical" evidence="6">
    <location>
        <begin position="52"/>
        <end position="72"/>
    </location>
</feature>
<dbReference type="GO" id="GO:0016020">
    <property type="term" value="C:membrane"/>
    <property type="evidence" value="ECO:0007669"/>
    <property type="project" value="UniProtKB-SubCell"/>
</dbReference>
<feature type="transmembrane region" description="Helical" evidence="6">
    <location>
        <begin position="359"/>
        <end position="380"/>
    </location>
</feature>
<evidence type="ECO:0000256" key="3">
    <source>
        <dbReference type="ARBA" id="ARBA00022692"/>
    </source>
</evidence>
<comment type="subcellular location">
    <subcellularLocation>
        <location evidence="1">Membrane</location>
        <topology evidence="1">Multi-pass membrane protein</topology>
    </subcellularLocation>
</comment>
<dbReference type="NCBIfam" id="NF037979">
    <property type="entry name" value="Na_transp"/>
    <property type="match status" value="1"/>
</dbReference>
<dbReference type="RefSeq" id="WP_165267114.1">
    <property type="nucleotide sequence ID" value="NZ_JAALLS010000006.1"/>
</dbReference>
<dbReference type="SUPFAM" id="SSF161070">
    <property type="entry name" value="SNF-like"/>
    <property type="match status" value="1"/>
</dbReference>
<dbReference type="PANTHER" id="PTHR42948:SF1">
    <property type="entry name" value="TRANSPORTER"/>
    <property type="match status" value="1"/>
</dbReference>
<dbReference type="PROSITE" id="PS50267">
    <property type="entry name" value="NA_NEUROTRAN_SYMP_3"/>
    <property type="match status" value="1"/>
</dbReference>
<accession>A0A6M1TGY6</accession>